<organism evidence="8 9">
    <name type="scientific">Abrus precatorius</name>
    <name type="common">Indian licorice</name>
    <name type="synonym">Glycine abrus</name>
    <dbReference type="NCBI Taxonomy" id="3816"/>
    <lineage>
        <taxon>Eukaryota</taxon>
        <taxon>Viridiplantae</taxon>
        <taxon>Streptophyta</taxon>
        <taxon>Embryophyta</taxon>
        <taxon>Tracheophyta</taxon>
        <taxon>Spermatophyta</taxon>
        <taxon>Magnoliopsida</taxon>
        <taxon>eudicotyledons</taxon>
        <taxon>Gunneridae</taxon>
        <taxon>Pentapetalae</taxon>
        <taxon>rosids</taxon>
        <taxon>fabids</taxon>
        <taxon>Fabales</taxon>
        <taxon>Fabaceae</taxon>
        <taxon>Papilionoideae</taxon>
        <taxon>50 kb inversion clade</taxon>
        <taxon>NPAAA clade</taxon>
        <taxon>indigoferoid/millettioid clade</taxon>
        <taxon>Abreae</taxon>
        <taxon>Abrus</taxon>
    </lineage>
</organism>
<feature type="domain" description="Ethylene insensitive 3-like DNA-binding" evidence="7">
    <location>
        <begin position="43"/>
        <end position="284"/>
    </location>
</feature>
<feature type="region of interest" description="Disordered" evidence="6">
    <location>
        <begin position="295"/>
        <end position="353"/>
    </location>
</feature>
<evidence type="ECO:0000256" key="3">
    <source>
        <dbReference type="ARBA" id="ARBA00022745"/>
    </source>
</evidence>
<evidence type="ECO:0000313" key="8">
    <source>
        <dbReference type="Proteomes" id="UP000694853"/>
    </source>
</evidence>
<dbReference type="AlphaFoldDB" id="A0A8B8KH62"/>
<dbReference type="PANTHER" id="PTHR33305">
    <property type="entry name" value="ETHYLENE INSENSITIVE 3-LIKE 2 PROTEIN"/>
    <property type="match status" value="1"/>
</dbReference>
<dbReference type="GeneID" id="113855676"/>
<feature type="compositionally biased region" description="Polar residues" evidence="6">
    <location>
        <begin position="322"/>
        <end position="336"/>
    </location>
</feature>
<keyword evidence="4" id="KW-0539">Nucleus</keyword>
<dbReference type="GO" id="GO:0009873">
    <property type="term" value="P:ethylene-activated signaling pathway"/>
    <property type="evidence" value="ECO:0007669"/>
    <property type="project" value="UniProtKB-KW"/>
</dbReference>
<keyword evidence="5" id="KW-0175">Coiled coil</keyword>
<dbReference type="Proteomes" id="UP000694853">
    <property type="component" value="Unplaced"/>
</dbReference>
<dbReference type="RefSeq" id="XP_027343106.1">
    <property type="nucleotide sequence ID" value="XM_027487305.1"/>
</dbReference>
<feature type="compositionally biased region" description="Polar residues" evidence="6">
    <location>
        <begin position="295"/>
        <end position="306"/>
    </location>
</feature>
<dbReference type="GO" id="GO:0003677">
    <property type="term" value="F:DNA binding"/>
    <property type="evidence" value="ECO:0007669"/>
    <property type="project" value="TreeGrafter"/>
</dbReference>
<evidence type="ECO:0000256" key="6">
    <source>
        <dbReference type="SAM" id="MobiDB-lite"/>
    </source>
</evidence>
<evidence type="ECO:0000313" key="9">
    <source>
        <dbReference type="RefSeq" id="XP_027343106.1"/>
    </source>
</evidence>
<dbReference type="Pfam" id="PF04873">
    <property type="entry name" value="EIN3_DNA-bd"/>
    <property type="match status" value="1"/>
</dbReference>
<feature type="coiled-coil region" evidence="5">
    <location>
        <begin position="42"/>
        <end position="78"/>
    </location>
</feature>
<dbReference type="InterPro" id="IPR023278">
    <property type="entry name" value="Ethylene_insens-like_DNA-bd"/>
</dbReference>
<comment type="subcellular location">
    <subcellularLocation>
        <location evidence="1">Nucleus</location>
    </subcellularLocation>
</comment>
<keyword evidence="8" id="KW-1185">Reference proteome</keyword>
<dbReference type="GO" id="GO:0003700">
    <property type="term" value="F:DNA-binding transcription factor activity"/>
    <property type="evidence" value="ECO:0007669"/>
    <property type="project" value="InterPro"/>
</dbReference>
<comment type="similarity">
    <text evidence="2">Belongs to the EIN3 family.</text>
</comment>
<evidence type="ECO:0000256" key="1">
    <source>
        <dbReference type="ARBA" id="ARBA00004123"/>
    </source>
</evidence>
<dbReference type="InterPro" id="IPR047091">
    <property type="entry name" value="EIN3-like_DNA-bd"/>
</dbReference>
<dbReference type="KEGG" id="aprc:113855676"/>
<feature type="compositionally biased region" description="Basic and acidic residues" evidence="6">
    <location>
        <begin position="24"/>
        <end position="37"/>
    </location>
</feature>
<name>A0A8B8KH62_ABRPR</name>
<dbReference type="OrthoDB" id="1432407at2759"/>
<sequence length="586" mass="65495">MNYVGDHIANPLFDPSMGGSSGAKNEEETRIQEQKGREKLTIEELETRMWRDRMLLKKLKEERRVKEKGQSLEQLKKKTMSRAQESILKNMLKMMEVCDVRGFVYGIIPDKGKPLSGASDNLRGWWKERVKFDRNGPIAINRYDEEIGLQEMNETMSGDSSCAYSLHDLPDTTLGSLLSCLMQHCDPPQRRFPLDRGVIPPWWPTGNEEWWPDLGFSMAPGPPPYKKPHDLKKVWKLCVLTAVIKHLSPDIAKIQNIVRHSRTLQDKLTAKETAIWMAVIKHEELLAKNMFQPSQDAPLTTRPNEANNHETEGNGGAKSIVGENNISPPVPTSNIHIDTASDNNNNDNNNNMLPMNHNNLVTSEHAANKRKAELIQSITIPHEAYSCHNPHCPYHENSIGFSDRNSRNNHQLTCTSTANSNSSVQMVGVGWSKSVSQLGSGNNSEIGPIGQHSRHTAAPAVNQNHTLSAFSGNSREMGSDLMDIYTAGLQQKNNNVSVGANKNQEVQNFETEMDKNLFGERVGGVNGYNYKMASAEVSNFPVHANVSTSSLDPLFDLDAFGTHYDNGATFNHPFMDSPLGQDFLWL</sequence>
<keyword evidence="3" id="KW-0936">Ethylene signaling pathway</keyword>
<dbReference type="FunFam" id="1.10.3180.10:FF:000001">
    <property type="entry name" value="Ethylene insensitive 3-like 1"/>
    <property type="match status" value="1"/>
</dbReference>
<dbReference type="InterPro" id="IPR006957">
    <property type="entry name" value="EIN3"/>
</dbReference>
<proteinExistence type="inferred from homology"/>
<evidence type="ECO:0000259" key="7">
    <source>
        <dbReference type="Pfam" id="PF04873"/>
    </source>
</evidence>
<reference evidence="9" key="2">
    <citation type="submission" date="2025-08" db="UniProtKB">
        <authorList>
            <consortium name="RefSeq"/>
        </authorList>
    </citation>
    <scope>IDENTIFICATION</scope>
    <source>
        <tissue evidence="9">Young leaves</tissue>
    </source>
</reference>
<evidence type="ECO:0000256" key="4">
    <source>
        <dbReference type="ARBA" id="ARBA00023242"/>
    </source>
</evidence>
<feature type="region of interest" description="Disordered" evidence="6">
    <location>
        <begin position="1"/>
        <end position="37"/>
    </location>
</feature>
<dbReference type="Gene3D" id="1.10.3180.10">
    <property type="entry name" value="DNA-binding domain of EIN3-like"/>
    <property type="match status" value="2"/>
</dbReference>
<dbReference type="SUPFAM" id="SSF116768">
    <property type="entry name" value="DNA-binding domain of EIN3-like"/>
    <property type="match status" value="1"/>
</dbReference>
<dbReference type="PANTHER" id="PTHR33305:SF11">
    <property type="entry name" value="PROTEIN ETHYLENE INSENSITIVE 3"/>
    <property type="match status" value="1"/>
</dbReference>
<evidence type="ECO:0000256" key="5">
    <source>
        <dbReference type="SAM" id="Coils"/>
    </source>
</evidence>
<protein>
    <submittedName>
        <fullName evidence="9">Protein ETHYLENE-INSENSITIVE 3-like 1a</fullName>
    </submittedName>
</protein>
<gene>
    <name evidence="9" type="primary">LOC113855676</name>
</gene>
<evidence type="ECO:0000256" key="2">
    <source>
        <dbReference type="ARBA" id="ARBA00009416"/>
    </source>
</evidence>
<accession>A0A8B8KH62</accession>
<dbReference type="GO" id="GO:0005634">
    <property type="term" value="C:nucleus"/>
    <property type="evidence" value="ECO:0007669"/>
    <property type="project" value="UniProtKB-SubCell"/>
</dbReference>
<reference evidence="8" key="1">
    <citation type="journal article" date="2019" name="Toxins">
        <title>Detection of Abrin-Like and Prepropulchellin-Like Toxin Genes and Transcripts Using Whole Genome Sequencing and Full-Length Transcript Sequencing of Abrus precatorius.</title>
        <authorList>
            <person name="Hovde B.T."/>
            <person name="Daligault H.E."/>
            <person name="Hanschen E.R."/>
            <person name="Kunde Y.A."/>
            <person name="Johnson M.B."/>
            <person name="Starkenburg S.R."/>
            <person name="Johnson S.L."/>
        </authorList>
    </citation>
    <scope>NUCLEOTIDE SEQUENCE [LARGE SCALE GENOMIC DNA]</scope>
</reference>
<feature type="compositionally biased region" description="Low complexity" evidence="6">
    <location>
        <begin position="342"/>
        <end position="353"/>
    </location>
</feature>